<accession>A0A517Z686</accession>
<dbReference type="InterPro" id="IPR011519">
    <property type="entry name" value="UnbV_ASPIC"/>
</dbReference>
<dbReference type="Pfam" id="PF07593">
    <property type="entry name" value="UnbV_ASPIC"/>
    <property type="match status" value="1"/>
</dbReference>
<reference evidence="5 6" key="1">
    <citation type="submission" date="2019-02" db="EMBL/GenBank/DDBJ databases">
        <title>Deep-cultivation of Planctomycetes and their phenomic and genomic characterization uncovers novel biology.</title>
        <authorList>
            <person name="Wiegand S."/>
            <person name="Jogler M."/>
            <person name="Boedeker C."/>
            <person name="Pinto D."/>
            <person name="Vollmers J."/>
            <person name="Rivas-Marin E."/>
            <person name="Kohn T."/>
            <person name="Peeters S.H."/>
            <person name="Heuer A."/>
            <person name="Rast P."/>
            <person name="Oberbeckmann S."/>
            <person name="Bunk B."/>
            <person name="Jeske O."/>
            <person name="Meyerdierks A."/>
            <person name="Storesund J.E."/>
            <person name="Kallscheuer N."/>
            <person name="Luecker S."/>
            <person name="Lage O.M."/>
            <person name="Pohl T."/>
            <person name="Merkel B.J."/>
            <person name="Hornburger P."/>
            <person name="Mueller R.-W."/>
            <person name="Bruemmer F."/>
            <person name="Labrenz M."/>
            <person name="Spormann A.M."/>
            <person name="Op den Camp H."/>
            <person name="Overmann J."/>
            <person name="Amann R."/>
            <person name="Jetten M.S.M."/>
            <person name="Mascher T."/>
            <person name="Medema M.H."/>
            <person name="Devos D.P."/>
            <person name="Kaster A.-K."/>
            <person name="Ovreas L."/>
            <person name="Rohde M."/>
            <person name="Galperin M.Y."/>
            <person name="Jogler C."/>
        </authorList>
    </citation>
    <scope>NUCLEOTIDE SEQUENCE [LARGE SCALE GENOMIC DNA]</scope>
    <source>
        <strain evidence="5 6">Mal4</strain>
    </source>
</reference>
<feature type="chain" id="PRO_5021947165" evidence="3">
    <location>
        <begin position="32"/>
        <end position="591"/>
    </location>
</feature>
<name>A0A517Z686_9PLAN</name>
<dbReference type="KEGG" id="mri:Mal4_22930"/>
<feature type="domain" description="ASPIC/UnbV" evidence="4">
    <location>
        <begin position="500"/>
        <end position="557"/>
    </location>
</feature>
<dbReference type="InterPro" id="IPR013517">
    <property type="entry name" value="FG-GAP"/>
</dbReference>
<evidence type="ECO:0000313" key="6">
    <source>
        <dbReference type="Proteomes" id="UP000320496"/>
    </source>
</evidence>
<dbReference type="RefSeq" id="WP_197444318.1">
    <property type="nucleotide sequence ID" value="NZ_CP036275.1"/>
</dbReference>
<dbReference type="PANTHER" id="PTHR16026">
    <property type="entry name" value="CARTILAGE ACIDIC PROTEIN 1"/>
    <property type="match status" value="1"/>
</dbReference>
<dbReference type="Pfam" id="PF13517">
    <property type="entry name" value="FG-GAP_3"/>
    <property type="match status" value="2"/>
</dbReference>
<gene>
    <name evidence="5" type="ORF">Mal4_22930</name>
</gene>
<evidence type="ECO:0000313" key="5">
    <source>
        <dbReference type="EMBL" id="QDU37974.1"/>
    </source>
</evidence>
<dbReference type="Gene3D" id="2.130.10.130">
    <property type="entry name" value="Integrin alpha, N-terminal"/>
    <property type="match status" value="2"/>
</dbReference>
<dbReference type="PANTHER" id="PTHR16026:SF0">
    <property type="entry name" value="CARTILAGE ACIDIC PROTEIN 1"/>
    <property type="match status" value="1"/>
</dbReference>
<proteinExistence type="predicted"/>
<evidence type="ECO:0000259" key="4">
    <source>
        <dbReference type="Pfam" id="PF07593"/>
    </source>
</evidence>
<dbReference type="EMBL" id="CP036275">
    <property type="protein sequence ID" value="QDU37974.1"/>
    <property type="molecule type" value="Genomic_DNA"/>
</dbReference>
<dbReference type="SUPFAM" id="SSF69318">
    <property type="entry name" value="Integrin alpha N-terminal domain"/>
    <property type="match status" value="1"/>
</dbReference>
<feature type="signal peptide" evidence="3">
    <location>
        <begin position="1"/>
        <end position="31"/>
    </location>
</feature>
<organism evidence="5 6">
    <name type="scientific">Maioricimonas rarisocia</name>
    <dbReference type="NCBI Taxonomy" id="2528026"/>
    <lineage>
        <taxon>Bacteria</taxon>
        <taxon>Pseudomonadati</taxon>
        <taxon>Planctomycetota</taxon>
        <taxon>Planctomycetia</taxon>
        <taxon>Planctomycetales</taxon>
        <taxon>Planctomycetaceae</taxon>
        <taxon>Maioricimonas</taxon>
    </lineage>
</organism>
<dbReference type="InterPro" id="IPR028994">
    <property type="entry name" value="Integrin_alpha_N"/>
</dbReference>
<keyword evidence="6" id="KW-1185">Reference proteome</keyword>
<dbReference type="Proteomes" id="UP000320496">
    <property type="component" value="Chromosome"/>
</dbReference>
<evidence type="ECO:0000256" key="3">
    <source>
        <dbReference type="SAM" id="SignalP"/>
    </source>
</evidence>
<sequence length="591" mass="62598" precursor="true">MSRKTSKSGAARTWTAVGLLMLLLTGCGSGGGDTAPQESDPQAEATDAAETPLQFVDETSRLRPVPAYENGETAGRNSIVESLGGGVGLVDFDVDGRLDVCFPGGGLFEGNSLVGLPTSLLRQTANGTFENVSGISRIDAAGYYSHGCSVADYDADGFADVLITGYGGLELWRNLGDGTFERAAETAGLIDPSWSSSAAWGDLDGDGHLDLYVAHYVNWSFENDPACYGPGGKRDVCAPRDFDGLDDTVFLSNGDGTFRDGSEEVGLVPEGKGLGVLLADLDHNGALDAYVANDTTNNFLYLNDGSGQLEERGVLSGTAVDALANANGSMGLVLTDFNLDGRSDLWVANYEDENFALYRNDGGGNFLYFSTQAELNLLGTLFVAFGCVPGDFDLDGDEDVAVANGHVVHIPRNAPLRQQPLMMVNDAGDRFERVMPAGSDYFEQQHPGRGLATGDLNGNGLLDLVFTNIREAPALLLNESQVAGESLQLRLVGRASNRTAIGARIELKTPAGTLLRHVVGGGSYLSSSDRTLHFGIPEGATVEEAVIHWSGGHVDRVGVDALTSESQHRLLVIVEGRDDEPAEIVELPRVR</sequence>
<dbReference type="InterPro" id="IPR027039">
    <property type="entry name" value="Crtac1"/>
</dbReference>
<protein>
    <submittedName>
        <fullName evidence="5">FG-GAP repeat protein</fullName>
    </submittedName>
</protein>
<keyword evidence="1 3" id="KW-0732">Signal</keyword>
<feature type="region of interest" description="Disordered" evidence="2">
    <location>
        <begin position="30"/>
        <end position="52"/>
    </location>
</feature>
<dbReference type="AlphaFoldDB" id="A0A517Z686"/>
<evidence type="ECO:0000256" key="2">
    <source>
        <dbReference type="SAM" id="MobiDB-lite"/>
    </source>
</evidence>
<dbReference type="PROSITE" id="PS51257">
    <property type="entry name" value="PROKAR_LIPOPROTEIN"/>
    <property type="match status" value="1"/>
</dbReference>
<evidence type="ECO:0000256" key="1">
    <source>
        <dbReference type="ARBA" id="ARBA00022729"/>
    </source>
</evidence>